<dbReference type="STRING" id="335543.Sfum_0354"/>
<dbReference type="HOGENOM" id="CLU_044176_1_0_7"/>
<dbReference type="InterPro" id="IPR034457">
    <property type="entry name" value="Organic_radical-activating"/>
</dbReference>
<keyword evidence="9" id="KW-1185">Reference proteome</keyword>
<evidence type="ECO:0000313" key="8">
    <source>
        <dbReference type="EMBL" id="ABK16054.1"/>
    </source>
</evidence>
<dbReference type="InterPro" id="IPR007197">
    <property type="entry name" value="rSAM"/>
</dbReference>
<keyword evidence="5 6" id="KW-0411">Iron-sulfur</keyword>
<dbReference type="InParanoid" id="A0LF52"/>
<dbReference type="PIRSF" id="PIRSF004869">
    <property type="entry name" value="PflX_prd"/>
    <property type="match status" value="1"/>
</dbReference>
<evidence type="ECO:0000256" key="5">
    <source>
        <dbReference type="ARBA" id="ARBA00023014"/>
    </source>
</evidence>
<feature type="domain" description="Radical SAM core" evidence="7">
    <location>
        <begin position="67"/>
        <end position="278"/>
    </location>
</feature>
<dbReference type="PANTHER" id="PTHR30352">
    <property type="entry name" value="PYRUVATE FORMATE-LYASE-ACTIVATING ENZYME"/>
    <property type="match status" value="1"/>
</dbReference>
<comment type="cofactor">
    <cofactor evidence="6">
        <name>[4Fe-4S] cluster</name>
        <dbReference type="ChEBI" id="CHEBI:49883"/>
    </cofactor>
    <text evidence="6">Binds 1 [4Fe-4S] cluster. The cluster is coordinated with 3 cysteines and an exchangeable S-adenosyl-L-methionine.</text>
</comment>
<dbReference type="InterPro" id="IPR013785">
    <property type="entry name" value="Aldolase_TIM"/>
</dbReference>
<dbReference type="OrthoDB" id="9778883at2"/>
<dbReference type="InterPro" id="IPR006638">
    <property type="entry name" value="Elp3/MiaA/NifB-like_rSAM"/>
</dbReference>
<dbReference type="CDD" id="cd01335">
    <property type="entry name" value="Radical_SAM"/>
    <property type="match status" value="1"/>
</dbReference>
<dbReference type="SFLD" id="SFLDG01101">
    <property type="entry name" value="Uncharacterised_Radical_SAM_Su"/>
    <property type="match status" value="1"/>
</dbReference>
<dbReference type="SFLD" id="SFLDS00029">
    <property type="entry name" value="Radical_SAM"/>
    <property type="match status" value="1"/>
</dbReference>
<reference evidence="8 9" key="1">
    <citation type="submission" date="2006-10" db="EMBL/GenBank/DDBJ databases">
        <title>Complete sequence of Syntrophobacter fumaroxidans MPOB.</title>
        <authorList>
            <consortium name="US DOE Joint Genome Institute"/>
            <person name="Copeland A."/>
            <person name="Lucas S."/>
            <person name="Lapidus A."/>
            <person name="Barry K."/>
            <person name="Detter J.C."/>
            <person name="Glavina del Rio T."/>
            <person name="Hammon N."/>
            <person name="Israni S."/>
            <person name="Pitluck S."/>
            <person name="Goltsman E.G."/>
            <person name="Martinez M."/>
            <person name="Schmutz J."/>
            <person name="Larimer F."/>
            <person name="Land M."/>
            <person name="Hauser L."/>
            <person name="Kyrpides N."/>
            <person name="Kim E."/>
            <person name="Boone D.R."/>
            <person name="Brockman F."/>
            <person name="Culley D."/>
            <person name="Ferry J."/>
            <person name="Gunsalus R."/>
            <person name="McInerney M.J."/>
            <person name="Morrison M."/>
            <person name="Plugge C."/>
            <person name="Rohlin L."/>
            <person name="Scholten J."/>
            <person name="Sieber J."/>
            <person name="Stams A.J.M."/>
            <person name="Worm P."/>
            <person name="Henstra A.M."/>
            <person name="Richardson P."/>
        </authorList>
    </citation>
    <scope>NUCLEOTIDE SEQUENCE [LARGE SCALE GENOMIC DNA]</scope>
    <source>
        <strain evidence="9">DSM 10017 / MPOB</strain>
    </source>
</reference>
<dbReference type="eggNOG" id="COG1180">
    <property type="taxonomic scope" value="Bacteria"/>
</dbReference>
<dbReference type="Proteomes" id="UP000001784">
    <property type="component" value="Chromosome"/>
</dbReference>
<dbReference type="SMART" id="SM00729">
    <property type="entry name" value="Elp3"/>
    <property type="match status" value="1"/>
</dbReference>
<dbReference type="GO" id="GO:0046872">
    <property type="term" value="F:metal ion binding"/>
    <property type="evidence" value="ECO:0007669"/>
    <property type="project" value="UniProtKB-KW"/>
</dbReference>
<dbReference type="InterPro" id="IPR027596">
    <property type="entry name" value="AmmeMemoSam_rS"/>
</dbReference>
<dbReference type="RefSeq" id="WP_011697227.1">
    <property type="nucleotide sequence ID" value="NC_008554.1"/>
</dbReference>
<gene>
    <name evidence="8" type="ordered locus">Sfum_0354</name>
</gene>
<evidence type="ECO:0000256" key="4">
    <source>
        <dbReference type="ARBA" id="ARBA00023004"/>
    </source>
</evidence>
<dbReference type="InterPro" id="IPR058240">
    <property type="entry name" value="rSAM_sf"/>
</dbReference>
<keyword evidence="3 6" id="KW-0479">Metal-binding</keyword>
<dbReference type="PANTHER" id="PTHR30352:SF5">
    <property type="entry name" value="PYRUVATE FORMATE-LYASE 1-ACTIVATING ENZYME"/>
    <property type="match status" value="1"/>
</dbReference>
<dbReference type="InterPro" id="IPR016431">
    <property type="entry name" value="Pyrv-formate_lyase-activ_prd"/>
</dbReference>
<proteinExistence type="predicted"/>
<evidence type="ECO:0000256" key="3">
    <source>
        <dbReference type="ARBA" id="ARBA00022723"/>
    </source>
</evidence>
<accession>A0LF52</accession>
<feature type="binding site" evidence="6">
    <location>
        <position position="82"/>
    </location>
    <ligand>
        <name>[4Fe-4S] cluster</name>
        <dbReference type="ChEBI" id="CHEBI:49883"/>
        <note>4Fe-4S-S-AdoMet</note>
    </ligand>
</feature>
<keyword evidence="2 6" id="KW-0949">S-adenosyl-L-methionine</keyword>
<evidence type="ECO:0000256" key="6">
    <source>
        <dbReference type="PIRSR" id="PIRSR004869-50"/>
    </source>
</evidence>
<dbReference type="KEGG" id="sfu:Sfum_0354"/>
<evidence type="ECO:0000256" key="2">
    <source>
        <dbReference type="ARBA" id="ARBA00022691"/>
    </source>
</evidence>
<dbReference type="GO" id="GO:0003824">
    <property type="term" value="F:catalytic activity"/>
    <property type="evidence" value="ECO:0007669"/>
    <property type="project" value="InterPro"/>
</dbReference>
<keyword evidence="1" id="KW-0004">4Fe-4S</keyword>
<dbReference type="Gene3D" id="3.20.20.70">
    <property type="entry name" value="Aldolase class I"/>
    <property type="match status" value="1"/>
</dbReference>
<keyword evidence="4 6" id="KW-0408">Iron</keyword>
<evidence type="ECO:0000259" key="7">
    <source>
        <dbReference type="PROSITE" id="PS51918"/>
    </source>
</evidence>
<evidence type="ECO:0000256" key="1">
    <source>
        <dbReference type="ARBA" id="ARBA00022485"/>
    </source>
</evidence>
<feature type="binding site" evidence="6">
    <location>
        <position position="89"/>
    </location>
    <ligand>
        <name>[4Fe-4S] cluster</name>
        <dbReference type="ChEBI" id="CHEBI:49883"/>
        <note>4Fe-4S-S-AdoMet</note>
    </ligand>
</feature>
<organism evidence="8 9">
    <name type="scientific">Syntrophobacter fumaroxidans (strain DSM 10017 / MPOB)</name>
    <dbReference type="NCBI Taxonomy" id="335543"/>
    <lineage>
        <taxon>Bacteria</taxon>
        <taxon>Pseudomonadati</taxon>
        <taxon>Thermodesulfobacteriota</taxon>
        <taxon>Syntrophobacteria</taxon>
        <taxon>Syntrophobacterales</taxon>
        <taxon>Syntrophobacteraceae</taxon>
        <taxon>Syntrophobacter</taxon>
    </lineage>
</organism>
<sequence length="337" mass="37664">MKEAMFYRKLDGNETACFLCPHHCRILPGKRGKCAVRENRDGKLYSLVYGKLIALHIDPIEKKPLFHFCPGTTSFSIATAGCNLQCRFCQNADISQAPRDHRTIFGEDIQAAVVVERARQHGCATISYTYTEPTVFMEYALDTARRARAAGLGNVFVSNGFMTEEAFEAVAPFLDAANVDLKAFNDAFYREQCGARLDPVLKTLERMKKRGIWLEVTTLLIPGLNDGDEELKSLAGFLVELGPETPWHVSRFHPDYLMTHVPPTPVETLRRARRIGIEAGLWYVYTGNIPGDEGEHTFCRNCGLKLIDRFGFTIGRKQLSQGACVNCGTLLHGVGIR</sequence>
<dbReference type="AlphaFoldDB" id="A0LF52"/>
<feature type="binding site" evidence="6">
    <location>
        <position position="86"/>
    </location>
    <ligand>
        <name>[4Fe-4S] cluster</name>
        <dbReference type="ChEBI" id="CHEBI:49883"/>
        <note>4Fe-4S-S-AdoMet</note>
    </ligand>
</feature>
<dbReference type="EMBL" id="CP000478">
    <property type="protein sequence ID" value="ABK16054.1"/>
    <property type="molecule type" value="Genomic_DNA"/>
</dbReference>
<dbReference type="PROSITE" id="PS51918">
    <property type="entry name" value="RADICAL_SAM"/>
    <property type="match status" value="1"/>
</dbReference>
<dbReference type="NCBIfam" id="TIGR04337">
    <property type="entry name" value="AmmeMemoSam_rS"/>
    <property type="match status" value="1"/>
</dbReference>
<protein>
    <submittedName>
        <fullName evidence="8">Radical SAM domain protein</fullName>
    </submittedName>
</protein>
<dbReference type="Pfam" id="PF04055">
    <property type="entry name" value="Radical_SAM"/>
    <property type="match status" value="1"/>
</dbReference>
<evidence type="ECO:0000313" key="9">
    <source>
        <dbReference type="Proteomes" id="UP000001784"/>
    </source>
</evidence>
<name>A0LF52_SYNFM</name>
<dbReference type="GO" id="GO:0051539">
    <property type="term" value="F:4 iron, 4 sulfur cluster binding"/>
    <property type="evidence" value="ECO:0007669"/>
    <property type="project" value="UniProtKB-KW"/>
</dbReference>
<dbReference type="SUPFAM" id="SSF102114">
    <property type="entry name" value="Radical SAM enzymes"/>
    <property type="match status" value="1"/>
</dbReference>